<sequence length="235" mass="25833">MQKTLALHGFLQTGDVFLKKLGQLRKYLKHTTTFDVIDAPVSIHPHALNEDSGLVECTAECVGVDGSVSIQHSMVPADPEGTDTNRYLGWWVSDVPGFDVKTRYYIEEALDYIEEYILETKPDVILAFSQGASSLALLLHRWGSNPPAFIKSAIMISPAGAPGTEGLDKVHSPISTHLIYGEQDYIVPNELSLRVGDALALDGVHPHDGKHFVPAASRHRPIWAEIYGITPPEQK</sequence>
<dbReference type="InterPro" id="IPR029058">
    <property type="entry name" value="AB_hydrolase_fold"/>
</dbReference>
<evidence type="ECO:0000313" key="4">
    <source>
        <dbReference type="Proteomes" id="UP000265618"/>
    </source>
</evidence>
<name>A0A9K3GFH7_9EUKA</name>
<organism evidence="3 4">
    <name type="scientific">Kipferlia bialata</name>
    <dbReference type="NCBI Taxonomy" id="797122"/>
    <lineage>
        <taxon>Eukaryota</taxon>
        <taxon>Metamonada</taxon>
        <taxon>Carpediemonas-like organisms</taxon>
        <taxon>Kipferlia</taxon>
    </lineage>
</organism>
<feature type="domain" description="Serine hydrolase" evidence="2">
    <location>
        <begin position="2"/>
        <end position="219"/>
    </location>
</feature>
<dbReference type="GO" id="GO:0005737">
    <property type="term" value="C:cytoplasm"/>
    <property type="evidence" value="ECO:0007669"/>
    <property type="project" value="TreeGrafter"/>
</dbReference>
<protein>
    <submittedName>
        <fullName evidence="3">Serine hydrolase FSH</fullName>
    </submittedName>
</protein>
<dbReference type="InterPro" id="IPR005645">
    <property type="entry name" value="FSH-like_dom"/>
</dbReference>
<dbReference type="OrthoDB" id="414698at2759"/>
<evidence type="ECO:0000259" key="2">
    <source>
        <dbReference type="Pfam" id="PF03959"/>
    </source>
</evidence>
<reference evidence="3 4" key="1">
    <citation type="journal article" date="2018" name="PLoS ONE">
        <title>The draft genome of Kipferlia bialata reveals reductive genome evolution in fornicate parasites.</title>
        <authorList>
            <person name="Tanifuji G."/>
            <person name="Takabayashi S."/>
            <person name="Kume K."/>
            <person name="Takagi M."/>
            <person name="Nakayama T."/>
            <person name="Kamikawa R."/>
            <person name="Inagaki Y."/>
            <person name="Hashimoto T."/>
        </authorList>
    </citation>
    <scope>NUCLEOTIDE SEQUENCE [LARGE SCALE GENOMIC DNA]</scope>
    <source>
        <strain evidence="3">NY0173</strain>
    </source>
</reference>
<evidence type="ECO:0000313" key="3">
    <source>
        <dbReference type="EMBL" id="GIQ80291.1"/>
    </source>
</evidence>
<dbReference type="EMBL" id="BDIP01000139">
    <property type="protein sequence ID" value="GIQ80291.1"/>
    <property type="molecule type" value="Genomic_DNA"/>
</dbReference>
<accession>A0A9K3GFH7</accession>
<evidence type="ECO:0000256" key="1">
    <source>
        <dbReference type="ARBA" id="ARBA00022801"/>
    </source>
</evidence>
<dbReference type="GO" id="GO:0005634">
    <property type="term" value="C:nucleus"/>
    <property type="evidence" value="ECO:0007669"/>
    <property type="project" value="TreeGrafter"/>
</dbReference>
<dbReference type="Proteomes" id="UP000265618">
    <property type="component" value="Unassembled WGS sequence"/>
</dbReference>
<gene>
    <name evidence="3" type="ORF">KIPB_001065</name>
</gene>
<proteinExistence type="predicted"/>
<dbReference type="Pfam" id="PF03959">
    <property type="entry name" value="FSH1"/>
    <property type="match status" value="1"/>
</dbReference>
<dbReference type="GO" id="GO:0016787">
    <property type="term" value="F:hydrolase activity"/>
    <property type="evidence" value="ECO:0007669"/>
    <property type="project" value="UniProtKB-KW"/>
</dbReference>
<dbReference type="AlphaFoldDB" id="A0A9K3GFH7"/>
<dbReference type="InterPro" id="IPR050593">
    <property type="entry name" value="LovG"/>
</dbReference>
<dbReference type="SUPFAM" id="SSF53474">
    <property type="entry name" value="alpha/beta-Hydrolases"/>
    <property type="match status" value="1"/>
</dbReference>
<dbReference type="PANTHER" id="PTHR48070:SF6">
    <property type="entry name" value="ESTERASE OVCA2"/>
    <property type="match status" value="1"/>
</dbReference>
<keyword evidence="4" id="KW-1185">Reference proteome</keyword>
<dbReference type="PANTHER" id="PTHR48070">
    <property type="entry name" value="ESTERASE OVCA2"/>
    <property type="match status" value="1"/>
</dbReference>
<keyword evidence="1 3" id="KW-0378">Hydrolase</keyword>
<comment type="caution">
    <text evidence="3">The sequence shown here is derived from an EMBL/GenBank/DDBJ whole genome shotgun (WGS) entry which is preliminary data.</text>
</comment>
<dbReference type="Gene3D" id="3.40.50.1820">
    <property type="entry name" value="alpha/beta hydrolase"/>
    <property type="match status" value="1"/>
</dbReference>